<dbReference type="RefSeq" id="WP_034705662.1">
    <property type="nucleotide sequence ID" value="NZ_JPRO01000012.1"/>
</dbReference>
<dbReference type="OrthoDB" id="1003442at2"/>
<dbReference type="InterPro" id="IPR041657">
    <property type="entry name" value="HTH_17"/>
</dbReference>
<evidence type="ECO:0000313" key="2">
    <source>
        <dbReference type="EMBL" id="KFF02262.1"/>
    </source>
</evidence>
<feature type="domain" description="Helix-turn-helix" evidence="1">
    <location>
        <begin position="70"/>
        <end position="119"/>
    </location>
</feature>
<name>A0A085ZCU8_9FLAO</name>
<dbReference type="GO" id="GO:0003677">
    <property type="term" value="F:DNA binding"/>
    <property type="evidence" value="ECO:0007669"/>
    <property type="project" value="InterPro"/>
</dbReference>
<dbReference type="Proteomes" id="UP000028703">
    <property type="component" value="Unassembled WGS sequence"/>
</dbReference>
<protein>
    <recommendedName>
        <fullName evidence="1">Helix-turn-helix domain-containing protein</fullName>
    </recommendedName>
</protein>
<dbReference type="AlphaFoldDB" id="A0A085ZCU8"/>
<dbReference type="EMBL" id="JPRO01000012">
    <property type="protein sequence ID" value="KFF02262.1"/>
    <property type="molecule type" value="Genomic_DNA"/>
</dbReference>
<reference evidence="2 3" key="1">
    <citation type="submission" date="2014-07" db="EMBL/GenBank/DDBJ databases">
        <title>Genome of Chryseobacterium luteum DSM 18605.</title>
        <authorList>
            <person name="Stropko S.J."/>
            <person name="Pipes S.E."/>
            <person name="Newman J.D."/>
        </authorList>
    </citation>
    <scope>NUCLEOTIDE SEQUENCE [LARGE SCALE GENOMIC DNA]</scope>
    <source>
        <strain evidence="2 3">DSM 18605</strain>
    </source>
</reference>
<accession>A0A085ZCU8</accession>
<sequence>MSSNIKITRICQHCGHEFVAKTTVTKYCGDDCAKRAYKARIKKQKIAESEVETQKLRNTPYVAVKTLESLTVREAAVMLQCDPRTIYDMIEQGRLNAINLSVRKTRIHKKDIDALFSNKSTIVNSQNSSVDFDKQPSKKDCYTVGEILSRYGIADATLRRIISIHKIPKYSNGKFVYIAKQDIDSIFKRLIVEDS</sequence>
<comment type="caution">
    <text evidence="2">The sequence shown here is derived from an EMBL/GenBank/DDBJ whole genome shotgun (WGS) entry which is preliminary data.</text>
</comment>
<dbReference type="NCBIfam" id="TIGR01764">
    <property type="entry name" value="excise"/>
    <property type="match status" value="1"/>
</dbReference>
<dbReference type="Pfam" id="PF12728">
    <property type="entry name" value="HTH_17"/>
    <property type="match status" value="1"/>
</dbReference>
<proteinExistence type="predicted"/>
<keyword evidence="3" id="KW-1185">Reference proteome</keyword>
<evidence type="ECO:0000259" key="1">
    <source>
        <dbReference type="Pfam" id="PF12728"/>
    </source>
</evidence>
<evidence type="ECO:0000313" key="3">
    <source>
        <dbReference type="Proteomes" id="UP000028703"/>
    </source>
</evidence>
<dbReference type="STRING" id="421531.IX38_13625"/>
<gene>
    <name evidence="2" type="ORF">IX38_13625</name>
</gene>
<organism evidence="2 3">
    <name type="scientific">Chryseobacterium luteum</name>
    <dbReference type="NCBI Taxonomy" id="421531"/>
    <lineage>
        <taxon>Bacteria</taxon>
        <taxon>Pseudomonadati</taxon>
        <taxon>Bacteroidota</taxon>
        <taxon>Flavobacteriia</taxon>
        <taxon>Flavobacteriales</taxon>
        <taxon>Weeksellaceae</taxon>
        <taxon>Chryseobacterium group</taxon>
        <taxon>Chryseobacterium</taxon>
    </lineage>
</organism>
<dbReference type="InterPro" id="IPR010093">
    <property type="entry name" value="SinI_DNA-bd"/>
</dbReference>
<dbReference type="eggNOG" id="COG2452">
    <property type="taxonomic scope" value="Bacteria"/>
</dbReference>